<protein>
    <submittedName>
        <fullName evidence="2">Uncharacterized protein</fullName>
    </submittedName>
</protein>
<proteinExistence type="predicted"/>
<evidence type="ECO:0000313" key="2">
    <source>
        <dbReference type="EMBL" id="KYM98636.1"/>
    </source>
</evidence>
<dbReference type="Proteomes" id="UP000078542">
    <property type="component" value="Unassembled WGS sequence"/>
</dbReference>
<evidence type="ECO:0000256" key="1">
    <source>
        <dbReference type="SAM" id="MobiDB-lite"/>
    </source>
</evidence>
<reference evidence="2 3" key="1">
    <citation type="submission" date="2016-03" db="EMBL/GenBank/DDBJ databases">
        <title>Cyphomyrmex costatus WGS genome.</title>
        <authorList>
            <person name="Nygaard S."/>
            <person name="Hu H."/>
            <person name="Boomsma J."/>
            <person name="Zhang G."/>
        </authorList>
    </citation>
    <scope>NUCLEOTIDE SEQUENCE [LARGE SCALE GENOMIC DNA]</scope>
    <source>
        <strain evidence="2">MS0001</strain>
        <tissue evidence="2">Whole body</tissue>
    </source>
</reference>
<feature type="region of interest" description="Disordered" evidence="1">
    <location>
        <begin position="162"/>
        <end position="186"/>
    </location>
</feature>
<accession>A0A195CEI8</accession>
<dbReference type="EMBL" id="KQ977935">
    <property type="protein sequence ID" value="KYM98636.1"/>
    <property type="molecule type" value="Genomic_DNA"/>
</dbReference>
<organism evidence="2 3">
    <name type="scientific">Cyphomyrmex costatus</name>
    <dbReference type="NCBI Taxonomy" id="456900"/>
    <lineage>
        <taxon>Eukaryota</taxon>
        <taxon>Metazoa</taxon>
        <taxon>Ecdysozoa</taxon>
        <taxon>Arthropoda</taxon>
        <taxon>Hexapoda</taxon>
        <taxon>Insecta</taxon>
        <taxon>Pterygota</taxon>
        <taxon>Neoptera</taxon>
        <taxon>Endopterygota</taxon>
        <taxon>Hymenoptera</taxon>
        <taxon>Apocrita</taxon>
        <taxon>Aculeata</taxon>
        <taxon>Formicoidea</taxon>
        <taxon>Formicidae</taxon>
        <taxon>Myrmicinae</taxon>
        <taxon>Cyphomyrmex</taxon>
    </lineage>
</organism>
<dbReference type="AlphaFoldDB" id="A0A195CEI8"/>
<feature type="non-terminal residue" evidence="2">
    <location>
        <position position="1"/>
    </location>
</feature>
<feature type="region of interest" description="Disordered" evidence="1">
    <location>
        <begin position="1"/>
        <end position="111"/>
    </location>
</feature>
<feature type="compositionally biased region" description="Basic and acidic residues" evidence="1">
    <location>
        <begin position="174"/>
        <end position="186"/>
    </location>
</feature>
<feature type="compositionally biased region" description="Acidic residues" evidence="1">
    <location>
        <begin position="163"/>
        <end position="173"/>
    </location>
</feature>
<evidence type="ECO:0000313" key="3">
    <source>
        <dbReference type="Proteomes" id="UP000078542"/>
    </source>
</evidence>
<keyword evidence="3" id="KW-1185">Reference proteome</keyword>
<sequence>EEGGGKKKTPPREGRGAHSRRHPFAKLLTTGNASGAERKKEGKKEKRKERTRAREQQHRNKNKLLFQKKEENGERRQRRRSLAVGGSTFPGRKRIVKSNTESNRVESEGPRENAGCWPLHLAYMYVLCQRKKITKYGTLLPEFIVRHFAARLVVLVGAANPVEEGDEEEEEEDCVKIGGEKERLEN</sequence>
<name>A0A195CEI8_9HYME</name>
<gene>
    <name evidence="2" type="ORF">ALC62_10604</name>
</gene>